<protein>
    <submittedName>
        <fullName evidence="1">DUF541 domain-containing protein</fullName>
    </submittedName>
</protein>
<sequence>MMKKRMYQVLGVTAALVVGGFLYSAAFGGDSVDEVDLATAQETVQEGTLIVRGEGNVTAEPDLAQLRLGVEVTDTSADAAQSTVSEKMKAVREQLNSYDIPEENIETATFGVHPYRTGQEGEEQFRAQHILSVEYSEIDKTGELLDDVAAAGANQIQQTRFTLQDQSELEQQALQQAIENTSGKAQAMAESAGKSSGDVIQISESGTQVDIPMQAYETEQSAAQDSASGAGTSIEAGQVKITQEVDVVYQLN</sequence>
<organism evidence="1 2">
    <name type="scientific">Salibacterium salarium</name>
    <dbReference type="NCBI Taxonomy" id="284579"/>
    <lineage>
        <taxon>Bacteria</taxon>
        <taxon>Bacillati</taxon>
        <taxon>Bacillota</taxon>
        <taxon>Bacilli</taxon>
        <taxon>Bacillales</taxon>
        <taxon>Bacillaceae</taxon>
    </lineage>
</organism>
<dbReference type="AlphaFoldDB" id="A0A3R9QKK7"/>
<dbReference type="InterPro" id="IPR052022">
    <property type="entry name" value="26kDa_periplasmic_antigen"/>
</dbReference>
<comment type="caution">
    <text evidence="1">The sequence shown here is derived from an EMBL/GenBank/DDBJ whole genome shotgun (WGS) entry which is preliminary data.</text>
</comment>
<dbReference type="Pfam" id="PF04402">
    <property type="entry name" value="SIMPL"/>
    <property type="match status" value="1"/>
</dbReference>
<dbReference type="RefSeq" id="WP_125556898.1">
    <property type="nucleotide sequence ID" value="NZ_RBVX01000015.1"/>
</dbReference>
<name>A0A3R9QKK7_9BACI</name>
<gene>
    <name evidence="1" type="ORF">D7Z54_16185</name>
</gene>
<keyword evidence="2" id="KW-1185">Reference proteome</keyword>
<dbReference type="PANTHER" id="PTHR34387">
    <property type="entry name" value="SLR1258 PROTEIN"/>
    <property type="match status" value="1"/>
</dbReference>
<evidence type="ECO:0000313" key="2">
    <source>
        <dbReference type="Proteomes" id="UP000275076"/>
    </source>
</evidence>
<dbReference type="PANTHER" id="PTHR34387:SF2">
    <property type="entry name" value="SLR1258 PROTEIN"/>
    <property type="match status" value="1"/>
</dbReference>
<dbReference type="EMBL" id="RBVX01000015">
    <property type="protein sequence ID" value="RSL32426.1"/>
    <property type="molecule type" value="Genomic_DNA"/>
</dbReference>
<dbReference type="OrthoDB" id="9785192at2"/>
<dbReference type="GO" id="GO:0006974">
    <property type="term" value="P:DNA damage response"/>
    <property type="evidence" value="ECO:0007669"/>
    <property type="project" value="TreeGrafter"/>
</dbReference>
<proteinExistence type="predicted"/>
<dbReference type="Proteomes" id="UP000275076">
    <property type="component" value="Unassembled WGS sequence"/>
</dbReference>
<dbReference type="Gene3D" id="3.30.70.2970">
    <property type="entry name" value="Protein of unknown function (DUF541), domain 2"/>
    <property type="match status" value="1"/>
</dbReference>
<evidence type="ECO:0000313" key="1">
    <source>
        <dbReference type="EMBL" id="RSL32426.1"/>
    </source>
</evidence>
<reference evidence="1 2" key="1">
    <citation type="submission" date="2018-10" db="EMBL/GenBank/DDBJ databases">
        <title>Draft genome sequence of Bacillus salarius IM0101, isolated from a hypersaline soil in Inner Mongolia, China.</title>
        <authorList>
            <person name="Yamprayoonswat W."/>
            <person name="Boonvisut S."/>
            <person name="Jumpathong W."/>
            <person name="Sittihan S."/>
            <person name="Ruangsuj P."/>
            <person name="Wanthongcharoen S."/>
            <person name="Thongpramul N."/>
            <person name="Pimmason S."/>
            <person name="Yu B."/>
            <person name="Yasawong M."/>
        </authorList>
    </citation>
    <scope>NUCLEOTIDE SEQUENCE [LARGE SCALE GENOMIC DNA]</scope>
    <source>
        <strain evidence="1 2">IM0101</strain>
    </source>
</reference>
<dbReference type="Gene3D" id="3.30.110.170">
    <property type="entry name" value="Protein of unknown function (DUF541), domain 1"/>
    <property type="match status" value="1"/>
</dbReference>
<accession>A0A3R9QKK7</accession>
<dbReference type="InterPro" id="IPR007497">
    <property type="entry name" value="SIMPL/DUF541"/>
</dbReference>